<accession>A0A7J6X1X3</accession>
<protein>
    <submittedName>
        <fullName evidence="1">Uncharacterized protein</fullName>
    </submittedName>
</protein>
<reference evidence="1 2" key="1">
    <citation type="submission" date="2020-06" db="EMBL/GenBank/DDBJ databases">
        <title>Transcriptomic and genomic resources for Thalictrum thalictroides and T. hernandezii: Facilitating candidate gene discovery in an emerging model plant lineage.</title>
        <authorList>
            <person name="Arias T."/>
            <person name="Riano-Pachon D.M."/>
            <person name="Di Stilio V.S."/>
        </authorList>
    </citation>
    <scope>NUCLEOTIDE SEQUENCE [LARGE SCALE GENOMIC DNA]</scope>
    <source>
        <strain evidence="2">cv. WT478/WT964</strain>
        <tissue evidence="1">Leaves</tissue>
    </source>
</reference>
<proteinExistence type="predicted"/>
<keyword evidence="2" id="KW-1185">Reference proteome</keyword>
<evidence type="ECO:0000313" key="2">
    <source>
        <dbReference type="Proteomes" id="UP000554482"/>
    </source>
</evidence>
<organism evidence="1 2">
    <name type="scientific">Thalictrum thalictroides</name>
    <name type="common">Rue-anemone</name>
    <name type="synonym">Anemone thalictroides</name>
    <dbReference type="NCBI Taxonomy" id="46969"/>
    <lineage>
        <taxon>Eukaryota</taxon>
        <taxon>Viridiplantae</taxon>
        <taxon>Streptophyta</taxon>
        <taxon>Embryophyta</taxon>
        <taxon>Tracheophyta</taxon>
        <taxon>Spermatophyta</taxon>
        <taxon>Magnoliopsida</taxon>
        <taxon>Ranunculales</taxon>
        <taxon>Ranunculaceae</taxon>
        <taxon>Thalictroideae</taxon>
        <taxon>Thalictrum</taxon>
    </lineage>
</organism>
<dbReference type="Proteomes" id="UP000554482">
    <property type="component" value="Unassembled WGS sequence"/>
</dbReference>
<dbReference type="PANTHER" id="PTHR36308:SF1">
    <property type="entry name" value="DENTIN SIALOPHOSPHOPROTEIN-RELATED"/>
    <property type="match status" value="1"/>
</dbReference>
<gene>
    <name evidence="1" type="ORF">FRX31_007625</name>
</gene>
<name>A0A7J6X1X3_THATH</name>
<dbReference type="AlphaFoldDB" id="A0A7J6X1X3"/>
<comment type="caution">
    <text evidence="1">The sequence shown here is derived from an EMBL/GenBank/DDBJ whole genome shotgun (WGS) entry which is preliminary data.</text>
</comment>
<sequence length="71" mass="8129">PIRRRSTKTCNQMLEVKPEEHKSVEDTDGTFDGAMWSESADNTVERLMSEMHDLSFMLDSNLSIPQKKDAI</sequence>
<dbReference type="OrthoDB" id="1904894at2759"/>
<feature type="non-terminal residue" evidence="1">
    <location>
        <position position="71"/>
    </location>
</feature>
<dbReference type="PANTHER" id="PTHR36308">
    <property type="entry name" value="DENTIN SIALOPHOSPHOPROTEIN-RELATED"/>
    <property type="match status" value="1"/>
</dbReference>
<evidence type="ECO:0000313" key="1">
    <source>
        <dbReference type="EMBL" id="KAF5202788.1"/>
    </source>
</evidence>
<dbReference type="EMBL" id="JABWDY010007628">
    <property type="protein sequence ID" value="KAF5202788.1"/>
    <property type="molecule type" value="Genomic_DNA"/>
</dbReference>